<evidence type="ECO:0000313" key="1">
    <source>
        <dbReference type="EMBL" id="KAF4637658.1"/>
    </source>
</evidence>
<protein>
    <submittedName>
        <fullName evidence="1">Uncharacterized protein</fullName>
    </submittedName>
</protein>
<proteinExistence type="predicted"/>
<evidence type="ECO:0000313" key="2">
    <source>
        <dbReference type="Proteomes" id="UP000566819"/>
    </source>
</evidence>
<dbReference type="AlphaFoldDB" id="A0A8H4RY26"/>
<organism evidence="1 2">
    <name type="scientific">Cudoniella acicularis</name>
    <dbReference type="NCBI Taxonomy" id="354080"/>
    <lineage>
        <taxon>Eukaryota</taxon>
        <taxon>Fungi</taxon>
        <taxon>Dikarya</taxon>
        <taxon>Ascomycota</taxon>
        <taxon>Pezizomycotina</taxon>
        <taxon>Leotiomycetes</taxon>
        <taxon>Helotiales</taxon>
        <taxon>Tricladiaceae</taxon>
        <taxon>Cudoniella</taxon>
    </lineage>
</organism>
<dbReference type="Proteomes" id="UP000566819">
    <property type="component" value="Unassembled WGS sequence"/>
</dbReference>
<comment type="caution">
    <text evidence="1">The sequence shown here is derived from an EMBL/GenBank/DDBJ whole genome shotgun (WGS) entry which is preliminary data.</text>
</comment>
<reference evidence="1 2" key="1">
    <citation type="submission" date="2020-03" db="EMBL/GenBank/DDBJ databases">
        <title>Draft Genome Sequence of Cudoniella acicularis.</title>
        <authorList>
            <person name="Buettner E."/>
            <person name="Kellner H."/>
        </authorList>
    </citation>
    <scope>NUCLEOTIDE SEQUENCE [LARGE SCALE GENOMIC DNA]</scope>
    <source>
        <strain evidence="1 2">DSM 108380</strain>
    </source>
</reference>
<sequence length="85" mass="8836">MLRGGSKLGYATVFALKSRVQQSHPEISYAPGKICAKAHESGTLPPKTREQGNGTIVQTGNAFPTVGGFANVIGQEGTCSNVTES</sequence>
<gene>
    <name evidence="1" type="ORF">G7Y89_g432</name>
</gene>
<accession>A0A8H4RY26</accession>
<keyword evidence="2" id="KW-1185">Reference proteome</keyword>
<dbReference type="EMBL" id="JAAMPI010000015">
    <property type="protein sequence ID" value="KAF4637658.1"/>
    <property type="molecule type" value="Genomic_DNA"/>
</dbReference>
<name>A0A8H4RY26_9HELO</name>